<evidence type="ECO:0000313" key="8">
    <source>
        <dbReference type="Proteomes" id="UP001497382"/>
    </source>
</evidence>
<dbReference type="PANTHER" id="PTHR11863">
    <property type="entry name" value="STEROL DESATURASE"/>
    <property type="match status" value="1"/>
</dbReference>
<dbReference type="GO" id="GO:0008610">
    <property type="term" value="P:lipid biosynthetic process"/>
    <property type="evidence" value="ECO:0007669"/>
    <property type="project" value="InterPro"/>
</dbReference>
<dbReference type="GO" id="GO:0005506">
    <property type="term" value="F:iron ion binding"/>
    <property type="evidence" value="ECO:0007669"/>
    <property type="project" value="InterPro"/>
</dbReference>
<reference evidence="7 8" key="1">
    <citation type="submission" date="2024-04" db="EMBL/GenBank/DDBJ databases">
        <authorList>
            <person name="Rising A."/>
            <person name="Reimegard J."/>
            <person name="Sonavane S."/>
            <person name="Akerstrom W."/>
            <person name="Nylinder S."/>
            <person name="Hedman E."/>
            <person name="Kallberg Y."/>
        </authorList>
    </citation>
    <scope>NUCLEOTIDE SEQUENCE [LARGE SCALE GENOMIC DNA]</scope>
</reference>
<dbReference type="InterPro" id="IPR006694">
    <property type="entry name" value="Fatty_acid_hydroxylase"/>
</dbReference>
<feature type="transmembrane region" description="Helical" evidence="5">
    <location>
        <begin position="204"/>
        <end position="227"/>
    </location>
</feature>
<evidence type="ECO:0000256" key="3">
    <source>
        <dbReference type="ARBA" id="ARBA00022989"/>
    </source>
</evidence>
<organism evidence="7 8">
    <name type="scientific">Larinioides sclopetarius</name>
    <dbReference type="NCBI Taxonomy" id="280406"/>
    <lineage>
        <taxon>Eukaryota</taxon>
        <taxon>Metazoa</taxon>
        <taxon>Ecdysozoa</taxon>
        <taxon>Arthropoda</taxon>
        <taxon>Chelicerata</taxon>
        <taxon>Arachnida</taxon>
        <taxon>Araneae</taxon>
        <taxon>Araneomorphae</taxon>
        <taxon>Entelegynae</taxon>
        <taxon>Araneoidea</taxon>
        <taxon>Araneidae</taxon>
        <taxon>Larinioides</taxon>
    </lineage>
</organism>
<dbReference type="Proteomes" id="UP001497382">
    <property type="component" value="Unassembled WGS sequence"/>
</dbReference>
<dbReference type="Pfam" id="PF04116">
    <property type="entry name" value="FA_hydroxylase"/>
    <property type="match status" value="1"/>
</dbReference>
<keyword evidence="2 5" id="KW-0812">Transmembrane</keyword>
<dbReference type="InterPro" id="IPR050307">
    <property type="entry name" value="Sterol_Desaturase_Related"/>
</dbReference>
<keyword evidence="4 5" id="KW-0472">Membrane</keyword>
<evidence type="ECO:0000313" key="7">
    <source>
        <dbReference type="EMBL" id="CAL1289051.1"/>
    </source>
</evidence>
<evidence type="ECO:0000256" key="4">
    <source>
        <dbReference type="ARBA" id="ARBA00023136"/>
    </source>
</evidence>
<name>A0AAV2AYF7_9ARAC</name>
<keyword evidence="3 5" id="KW-1133">Transmembrane helix</keyword>
<accession>A0AAV2AYF7</accession>
<comment type="subcellular location">
    <subcellularLocation>
        <location evidence="1">Membrane</location>
    </subcellularLocation>
</comment>
<comment type="caution">
    <text evidence="7">The sequence shown here is derived from an EMBL/GenBank/DDBJ whole genome shotgun (WGS) entry which is preliminary data.</text>
</comment>
<dbReference type="EMBL" id="CAXIEN010000242">
    <property type="protein sequence ID" value="CAL1289051.1"/>
    <property type="molecule type" value="Genomic_DNA"/>
</dbReference>
<proteinExistence type="predicted"/>
<dbReference type="AlphaFoldDB" id="A0AAV2AYF7"/>
<evidence type="ECO:0000256" key="1">
    <source>
        <dbReference type="ARBA" id="ARBA00004370"/>
    </source>
</evidence>
<feature type="domain" description="Fatty acid hydroxylase" evidence="6">
    <location>
        <begin position="150"/>
        <end position="273"/>
    </location>
</feature>
<sequence length="283" mass="33268">MDDGLPRLYRLFDLHTMDLRKNHQQVLETPSSFWQTQWDTVWEWSGSNEFNLVRWGTFIYTTAIFWIAALGFLMIDLTGKPKVLQKYRIQKTSKYQVKFMDVLKAAKQILFNQLLCGIPSGILYYHVLIWRGYDSSRNLPTFSRITLEIAFSILLQEIVYYYIHRFLHTPFLFKYVHYLHHKWNSPIAIIAELCHPLENFFANLFPIVLGPILLGSHLATSWIWYAIAIISTMISHSGFHIPQIPNPEIHDIHHSKHNRNYGVLGIMDRIHGTFEVPRVGKIQ</sequence>
<keyword evidence="8" id="KW-1185">Reference proteome</keyword>
<protein>
    <recommendedName>
        <fullName evidence="6">Fatty acid hydroxylase domain-containing protein</fullName>
    </recommendedName>
</protein>
<evidence type="ECO:0000259" key="6">
    <source>
        <dbReference type="Pfam" id="PF04116"/>
    </source>
</evidence>
<gene>
    <name evidence="7" type="ORF">LARSCL_LOCUS15703</name>
</gene>
<dbReference type="GO" id="GO:0016020">
    <property type="term" value="C:membrane"/>
    <property type="evidence" value="ECO:0007669"/>
    <property type="project" value="UniProtKB-SubCell"/>
</dbReference>
<feature type="transmembrane region" description="Helical" evidence="5">
    <location>
        <begin position="58"/>
        <end position="78"/>
    </location>
</feature>
<evidence type="ECO:0000256" key="2">
    <source>
        <dbReference type="ARBA" id="ARBA00022692"/>
    </source>
</evidence>
<evidence type="ECO:0000256" key="5">
    <source>
        <dbReference type="SAM" id="Phobius"/>
    </source>
</evidence>
<dbReference type="GO" id="GO:0016491">
    <property type="term" value="F:oxidoreductase activity"/>
    <property type="evidence" value="ECO:0007669"/>
    <property type="project" value="InterPro"/>
</dbReference>
<feature type="transmembrane region" description="Helical" evidence="5">
    <location>
        <begin position="145"/>
        <end position="163"/>
    </location>
</feature>